<dbReference type="InterPro" id="IPR031968">
    <property type="entry name" value="VASt"/>
</dbReference>
<comment type="similarity">
    <text evidence="2">Belongs to the YSP2 family.</text>
</comment>
<dbReference type="Pfam" id="PF02893">
    <property type="entry name" value="GRAM"/>
    <property type="match status" value="1"/>
</dbReference>
<keyword evidence="5 7" id="KW-0472">Membrane</keyword>
<feature type="compositionally biased region" description="Acidic residues" evidence="6">
    <location>
        <begin position="401"/>
        <end position="420"/>
    </location>
</feature>
<organism evidence="9 10">
    <name type="scientific">Fibroporia radiculosa</name>
    <dbReference type="NCBI Taxonomy" id="599839"/>
    <lineage>
        <taxon>Eukaryota</taxon>
        <taxon>Fungi</taxon>
        <taxon>Dikarya</taxon>
        <taxon>Basidiomycota</taxon>
        <taxon>Agaricomycotina</taxon>
        <taxon>Agaricomycetes</taxon>
        <taxon>Polyporales</taxon>
        <taxon>Fibroporiaceae</taxon>
        <taxon>Fibroporia</taxon>
    </lineage>
</organism>
<feature type="compositionally biased region" description="Polar residues" evidence="6">
    <location>
        <begin position="38"/>
        <end position="47"/>
    </location>
</feature>
<dbReference type="RefSeq" id="XP_012177200.1">
    <property type="nucleotide sequence ID" value="XM_012321810.1"/>
</dbReference>
<dbReference type="PANTHER" id="PTHR23319:SF4">
    <property type="entry name" value="GRAM DOMAIN CONTAINING 1B, ISOFORM E"/>
    <property type="match status" value="1"/>
</dbReference>
<sequence length="965" mass="106083">MAPNFLSKFVKSSPSTSSQRSRSPSPSPSRSHSRPSFTVETSDPAHSSHSRPRRHTTVGSATPSFNGSVESFPNVTIVPPSPHSTSYGSDIPDEPRRPSNRSANRVPSLTNLTPRSGTTDDEDMTTPTPATTRTTFAEPFADRSLAHSRSAENLRGKAQAAVMLSPTSTHPRSATLSYEQPYNKSQESLKNPPSKKSSKSKLRSSSRPRKKPSGRHDRSASASSMPNVTVTEDGVLTTSPVSDHIPPTPPRSARVQNNTYPGLGPSLLAPDNSDAVSTYSTGSNAASSRKRRPWHRSGHDADTSPAVSTLSLSPKRKHTGSSLASAIAASGLSMANHGMNMTPVAPPLPPTPGTSSSISSRRPRSSSEHSRNGRSRQPSLVAYPASDLSDRESFHSGQDLLGDESGLEDDDDDDDLDLDPDDIPVTGFAVASNKRNQDFHELFPTVPEGDYLIEDYGCALQREILIQGRLYVSENHICFHANIFGWITDLCIPMYEVTALDKRMTAFVIPNAIQVTTSGAKYTFTSFLSRDTTFDVIYNVWRLARPEGSSVGSLLQSPRGSIEVAIDSDGVSMGLPSASSVGTKSQVKNKVTQCLCGKNREHFNELAMESILPGTPEKIYNLMFTSGFIKDFMTHEQKLTDLQISDWLPTAENPGLLFRQMSYIKPLTASIGPRQTKCELRDETVHCDFDEYVVMLTTTRTPDVPSGGVFAVKTKTCITWASNVSTKVVVTTQVDWTGRSFIKGLIEKSAIDGQKQYHVDLDKSMRTYIHEHQSEFIPEGVDAAVVEEAAESHTVEASPRPSVERPSLSEDELRKAREYERNQRGLQWAYDTFEGALKVARHSTAGLIELLRDAWDQSTSTAILYFVIVFLVISNIWTLVMVGKREEVGRRKEMRKTEEREKWVQGVVTALWDELVATRNSPGAGSSLVPRPAADWRDEVGEINVALDYIEQRVRLVKESLKELD</sequence>
<dbReference type="PROSITE" id="PS51778">
    <property type="entry name" value="VAST"/>
    <property type="match status" value="1"/>
</dbReference>
<dbReference type="InParanoid" id="J7S6L8"/>
<keyword evidence="10" id="KW-1185">Reference proteome</keyword>
<feature type="region of interest" description="Disordered" evidence="6">
    <location>
        <begin position="790"/>
        <end position="812"/>
    </location>
</feature>
<feature type="compositionally biased region" description="Polar residues" evidence="6">
    <location>
        <begin position="100"/>
        <end position="117"/>
    </location>
</feature>
<keyword evidence="4 7" id="KW-1133">Transmembrane helix</keyword>
<feature type="compositionally biased region" description="Low complexity" evidence="6">
    <location>
        <begin position="125"/>
        <end position="139"/>
    </location>
</feature>
<dbReference type="Gene3D" id="2.30.29.30">
    <property type="entry name" value="Pleckstrin-homology domain (PH domain)/Phosphotyrosine-binding domain (PTB)"/>
    <property type="match status" value="1"/>
</dbReference>
<dbReference type="GO" id="GO:0032541">
    <property type="term" value="C:cortical endoplasmic reticulum"/>
    <property type="evidence" value="ECO:0007669"/>
    <property type="project" value="TreeGrafter"/>
</dbReference>
<feature type="compositionally biased region" description="Polar residues" evidence="6">
    <location>
        <begin position="57"/>
        <end position="74"/>
    </location>
</feature>
<dbReference type="GO" id="GO:0032366">
    <property type="term" value="P:intracellular sterol transport"/>
    <property type="evidence" value="ECO:0007669"/>
    <property type="project" value="TreeGrafter"/>
</dbReference>
<dbReference type="SMART" id="SM00568">
    <property type="entry name" value="GRAM"/>
    <property type="match status" value="1"/>
</dbReference>
<feature type="region of interest" description="Disordered" evidence="6">
    <location>
        <begin position="1"/>
        <end position="323"/>
    </location>
</feature>
<proteinExistence type="inferred from homology"/>
<dbReference type="AlphaFoldDB" id="J7S6L8"/>
<dbReference type="PANTHER" id="PTHR23319">
    <property type="entry name" value="GRAM DOMAIN CONTAINING 1B, ISOFORM E"/>
    <property type="match status" value="1"/>
</dbReference>
<dbReference type="Pfam" id="PF16016">
    <property type="entry name" value="VASt"/>
    <property type="match status" value="1"/>
</dbReference>
<evidence type="ECO:0000256" key="1">
    <source>
        <dbReference type="ARBA" id="ARBA00004167"/>
    </source>
</evidence>
<dbReference type="GO" id="GO:0005789">
    <property type="term" value="C:endoplasmic reticulum membrane"/>
    <property type="evidence" value="ECO:0007669"/>
    <property type="project" value="TreeGrafter"/>
</dbReference>
<evidence type="ECO:0000313" key="9">
    <source>
        <dbReference type="EMBL" id="CCM07179.1"/>
    </source>
</evidence>
<dbReference type="InterPro" id="IPR051482">
    <property type="entry name" value="Cholesterol_transport"/>
</dbReference>
<feature type="region of interest" description="Disordered" evidence="6">
    <location>
        <begin position="338"/>
        <end position="420"/>
    </location>
</feature>
<dbReference type="GO" id="GO:0120015">
    <property type="term" value="F:sterol transfer activity"/>
    <property type="evidence" value="ECO:0007669"/>
    <property type="project" value="TreeGrafter"/>
</dbReference>
<feature type="compositionally biased region" description="Polar residues" evidence="6">
    <location>
        <begin position="274"/>
        <end position="287"/>
    </location>
</feature>
<dbReference type="GO" id="GO:0032934">
    <property type="term" value="F:sterol binding"/>
    <property type="evidence" value="ECO:0007669"/>
    <property type="project" value="TreeGrafter"/>
</dbReference>
<feature type="transmembrane region" description="Helical" evidence="7">
    <location>
        <begin position="862"/>
        <end position="882"/>
    </location>
</feature>
<evidence type="ECO:0000259" key="8">
    <source>
        <dbReference type="PROSITE" id="PS51778"/>
    </source>
</evidence>
<dbReference type="OrthoDB" id="2162691at2759"/>
<feature type="compositionally biased region" description="Low complexity" evidence="6">
    <location>
        <begin position="7"/>
        <end position="36"/>
    </location>
</feature>
<dbReference type="HOGENOM" id="CLU_007694_0_0_1"/>
<evidence type="ECO:0000256" key="2">
    <source>
        <dbReference type="ARBA" id="ARBA00006582"/>
    </source>
</evidence>
<evidence type="ECO:0000256" key="7">
    <source>
        <dbReference type="SAM" id="Phobius"/>
    </source>
</evidence>
<dbReference type="STRING" id="599839.J7S6L8"/>
<evidence type="ECO:0000256" key="6">
    <source>
        <dbReference type="SAM" id="MobiDB-lite"/>
    </source>
</evidence>
<dbReference type="GO" id="GO:0005739">
    <property type="term" value="C:mitochondrion"/>
    <property type="evidence" value="ECO:0007669"/>
    <property type="project" value="TreeGrafter"/>
</dbReference>
<dbReference type="CDD" id="cd13220">
    <property type="entry name" value="PH-GRAM_GRAMDC"/>
    <property type="match status" value="1"/>
</dbReference>
<dbReference type="GO" id="GO:0140268">
    <property type="term" value="C:endoplasmic reticulum-plasma membrane contact site"/>
    <property type="evidence" value="ECO:0007669"/>
    <property type="project" value="TreeGrafter"/>
</dbReference>
<feature type="compositionally biased region" description="Basic residues" evidence="6">
    <location>
        <begin position="196"/>
        <end position="213"/>
    </location>
</feature>
<evidence type="ECO:0000313" key="10">
    <source>
        <dbReference type="Proteomes" id="UP000006352"/>
    </source>
</evidence>
<dbReference type="EMBL" id="HE797684">
    <property type="protein sequence ID" value="CCM07179.1"/>
    <property type="molecule type" value="Genomic_DNA"/>
</dbReference>
<feature type="compositionally biased region" description="Polar residues" evidence="6">
    <location>
        <begin position="220"/>
        <end position="241"/>
    </location>
</feature>
<dbReference type="Proteomes" id="UP000006352">
    <property type="component" value="Unassembled WGS sequence"/>
</dbReference>
<comment type="subcellular location">
    <subcellularLocation>
        <location evidence="1">Membrane</location>
        <topology evidence="1">Single-pass membrane protein</topology>
    </subcellularLocation>
</comment>
<dbReference type="InterPro" id="IPR011993">
    <property type="entry name" value="PH-like_dom_sf"/>
</dbReference>
<evidence type="ECO:0000256" key="3">
    <source>
        <dbReference type="ARBA" id="ARBA00022692"/>
    </source>
</evidence>
<evidence type="ECO:0000256" key="4">
    <source>
        <dbReference type="ARBA" id="ARBA00022989"/>
    </source>
</evidence>
<name>J7S6L8_9APHY</name>
<gene>
    <name evidence="9" type="ORF">FIBRA_09520</name>
</gene>
<feature type="compositionally biased region" description="Basic and acidic residues" evidence="6">
    <location>
        <begin position="140"/>
        <end position="155"/>
    </location>
</feature>
<accession>J7S6L8</accession>
<keyword evidence="3 7" id="KW-0812">Transmembrane</keyword>
<reference evidence="9 10" key="1">
    <citation type="journal article" date="2012" name="Appl. Environ. Microbiol.">
        <title>Short-read sequencing for genomic analysis of the brown rot fungus Fibroporia radiculosa.</title>
        <authorList>
            <person name="Tang J.D."/>
            <person name="Perkins A.D."/>
            <person name="Sonstegard T.S."/>
            <person name="Schroeder S.G."/>
            <person name="Burgess S.C."/>
            <person name="Diehl S.V."/>
        </authorList>
    </citation>
    <scope>NUCLEOTIDE SEQUENCE [LARGE SCALE GENOMIC DNA]</scope>
    <source>
        <strain evidence="9 10">TFFH 294</strain>
    </source>
</reference>
<dbReference type="GO" id="GO:0005886">
    <property type="term" value="C:plasma membrane"/>
    <property type="evidence" value="ECO:0007669"/>
    <property type="project" value="TreeGrafter"/>
</dbReference>
<feature type="compositionally biased region" description="Polar residues" evidence="6">
    <location>
        <begin position="165"/>
        <end position="186"/>
    </location>
</feature>
<dbReference type="GeneID" id="24102079"/>
<feature type="domain" description="VASt" evidence="8">
    <location>
        <begin position="602"/>
        <end position="773"/>
    </location>
</feature>
<protein>
    <recommendedName>
        <fullName evidence="8">VASt domain-containing protein</fullName>
    </recommendedName>
</protein>
<evidence type="ECO:0000256" key="5">
    <source>
        <dbReference type="ARBA" id="ARBA00023136"/>
    </source>
</evidence>
<dbReference type="InterPro" id="IPR004182">
    <property type="entry name" value="GRAM"/>
</dbReference>